<keyword evidence="1" id="KW-0808">Transferase</keyword>
<gene>
    <name evidence="5" type="ORF">BSTOLATCC_MIC16845</name>
</gene>
<dbReference type="SMART" id="SM00450">
    <property type="entry name" value="RHOD"/>
    <property type="match status" value="2"/>
</dbReference>
<dbReference type="GO" id="GO:0004792">
    <property type="term" value="F:thiosulfate-cyanide sulfurtransferase activity"/>
    <property type="evidence" value="ECO:0007669"/>
    <property type="project" value="TreeGrafter"/>
</dbReference>
<proteinExistence type="predicted"/>
<dbReference type="CDD" id="cd01448">
    <property type="entry name" value="TST_Repeat_1"/>
    <property type="match status" value="1"/>
</dbReference>
<evidence type="ECO:0000313" key="5">
    <source>
        <dbReference type="EMBL" id="CAG9316743.1"/>
    </source>
</evidence>
<dbReference type="SUPFAM" id="SSF52821">
    <property type="entry name" value="Rhodanese/Cell cycle control phosphatase"/>
    <property type="match status" value="2"/>
</dbReference>
<dbReference type="GO" id="GO:0005739">
    <property type="term" value="C:mitochondrion"/>
    <property type="evidence" value="ECO:0007669"/>
    <property type="project" value="TreeGrafter"/>
</dbReference>
<dbReference type="InterPro" id="IPR001763">
    <property type="entry name" value="Rhodanese-like_dom"/>
</dbReference>
<evidence type="ECO:0000313" key="6">
    <source>
        <dbReference type="Proteomes" id="UP001162131"/>
    </source>
</evidence>
<evidence type="ECO:0000256" key="2">
    <source>
        <dbReference type="ARBA" id="ARBA00022737"/>
    </source>
</evidence>
<dbReference type="PROSITE" id="PS50206">
    <property type="entry name" value="RHODANESE_3"/>
    <property type="match status" value="2"/>
</dbReference>
<dbReference type="Pfam" id="PF00581">
    <property type="entry name" value="Rhodanese"/>
    <property type="match status" value="1"/>
</dbReference>
<keyword evidence="6" id="KW-1185">Reference proteome</keyword>
<evidence type="ECO:0000256" key="1">
    <source>
        <dbReference type="ARBA" id="ARBA00022679"/>
    </source>
</evidence>
<dbReference type="Gene3D" id="3.40.250.10">
    <property type="entry name" value="Rhodanese-like domain"/>
    <property type="match status" value="2"/>
</dbReference>
<reference evidence="5" key="1">
    <citation type="submission" date="2021-09" db="EMBL/GenBank/DDBJ databases">
        <authorList>
            <consortium name="AG Swart"/>
            <person name="Singh M."/>
            <person name="Singh A."/>
            <person name="Seah K."/>
            <person name="Emmerich C."/>
        </authorList>
    </citation>
    <scope>NUCLEOTIDE SEQUENCE</scope>
    <source>
        <strain evidence="5">ATCC30299</strain>
    </source>
</reference>
<feature type="region of interest" description="Disordered" evidence="3">
    <location>
        <begin position="211"/>
        <end position="230"/>
    </location>
</feature>
<dbReference type="PANTHER" id="PTHR11364:SF27">
    <property type="entry name" value="SULFURTRANSFERASE"/>
    <property type="match status" value="1"/>
</dbReference>
<evidence type="ECO:0000256" key="3">
    <source>
        <dbReference type="SAM" id="MobiDB-lite"/>
    </source>
</evidence>
<sequence>MVSNDNYIESKFNKMIRRFHSTLIKTHELADLMLQRVPIYIIDASYDIPGVSGNSKSEHFKTRLPGAKFFEIDEVSDKTNSLPHMMPTLDTFVDFMKKLRIKNDDNLLVCYDRYGAFTSPRVWYTFKCFGKKNIAVLDGGLPKWVSENLLTESSEYEIYQNPEGEINEDYNYQFDKKKVKNFEAMTSFFALLGSRTSVPQTNTQILDARPPKRFLGIDPEPREGIRSGNARGTKNHCFKYNFKSDGTFKNPEELKKHFIEAGINMDESAHTIHMCGSGISACVNILAMELAGKTNNSLYDGSWTEYATRFPKEEERAPRVKSILQSEYMKHVKERFDLKSNPEDAIKKMEMLTKMLKK</sequence>
<feature type="domain" description="Rhodanese" evidence="4">
    <location>
        <begin position="199"/>
        <end position="315"/>
    </location>
</feature>
<dbReference type="EMBL" id="CAJZBQ010000016">
    <property type="protein sequence ID" value="CAG9316743.1"/>
    <property type="molecule type" value="Genomic_DNA"/>
</dbReference>
<protein>
    <recommendedName>
        <fullName evidence="4">Rhodanese domain-containing protein</fullName>
    </recommendedName>
</protein>
<dbReference type="AlphaFoldDB" id="A0AAU9IQH8"/>
<dbReference type="PANTHER" id="PTHR11364">
    <property type="entry name" value="THIOSULFATE SULFERTANSFERASE"/>
    <property type="match status" value="1"/>
</dbReference>
<organism evidence="5 6">
    <name type="scientific">Blepharisma stoltei</name>
    <dbReference type="NCBI Taxonomy" id="1481888"/>
    <lineage>
        <taxon>Eukaryota</taxon>
        <taxon>Sar</taxon>
        <taxon>Alveolata</taxon>
        <taxon>Ciliophora</taxon>
        <taxon>Postciliodesmatophora</taxon>
        <taxon>Heterotrichea</taxon>
        <taxon>Heterotrichida</taxon>
        <taxon>Blepharismidae</taxon>
        <taxon>Blepharisma</taxon>
    </lineage>
</organism>
<feature type="domain" description="Rhodanese" evidence="4">
    <location>
        <begin position="63"/>
        <end position="153"/>
    </location>
</feature>
<name>A0AAU9IQH8_9CILI</name>
<evidence type="ECO:0000259" key="4">
    <source>
        <dbReference type="PROSITE" id="PS50206"/>
    </source>
</evidence>
<comment type="caution">
    <text evidence="5">The sequence shown here is derived from an EMBL/GenBank/DDBJ whole genome shotgun (WGS) entry which is preliminary data.</text>
</comment>
<dbReference type="InterPro" id="IPR045078">
    <property type="entry name" value="TST/MPST-like"/>
</dbReference>
<dbReference type="InterPro" id="IPR036873">
    <property type="entry name" value="Rhodanese-like_dom_sf"/>
</dbReference>
<dbReference type="Proteomes" id="UP001162131">
    <property type="component" value="Unassembled WGS sequence"/>
</dbReference>
<dbReference type="CDD" id="cd01449">
    <property type="entry name" value="TST_Repeat_2"/>
    <property type="match status" value="1"/>
</dbReference>
<keyword evidence="2" id="KW-0677">Repeat</keyword>
<accession>A0AAU9IQH8</accession>